<evidence type="ECO:0000256" key="1">
    <source>
        <dbReference type="ARBA" id="ARBA00022692"/>
    </source>
</evidence>
<dbReference type="GO" id="GO:0016020">
    <property type="term" value="C:membrane"/>
    <property type="evidence" value="ECO:0007669"/>
    <property type="project" value="InterPro"/>
</dbReference>
<keyword evidence="5" id="KW-1185">Reference proteome</keyword>
<reference evidence="4" key="1">
    <citation type="submission" date="2022-12" db="EMBL/GenBank/DDBJ databases">
        <authorList>
            <person name="Webb A."/>
        </authorList>
    </citation>
    <scope>NUCLEOTIDE SEQUENCE</scope>
    <source>
        <strain evidence="4">Hp1</strain>
    </source>
</reference>
<comment type="caution">
    <text evidence="4">The sequence shown here is derived from an EMBL/GenBank/DDBJ whole genome shotgun (WGS) entry which is preliminary data.</text>
</comment>
<protein>
    <recommendedName>
        <fullName evidence="6">Myb/SANT-like domain-containing protein</fullName>
    </recommendedName>
</protein>
<dbReference type="AlphaFoldDB" id="A0AAV0U9X0"/>
<evidence type="ECO:0000256" key="2">
    <source>
        <dbReference type="ARBA" id="ARBA00022989"/>
    </source>
</evidence>
<dbReference type="InterPro" id="IPR036640">
    <property type="entry name" value="ABC1_TM_sf"/>
</dbReference>
<keyword evidence="1" id="KW-0812">Transmembrane</keyword>
<sequence>MSDELTFHRRGGRVRGAEGYRSDDVRSLLACVKKYLPTTAEEWNLVLEEYHRTHATPNARARRDSCTLKAKFMNLARYTQCGESTRCDMAEAKAVLKLIQSKMVDTKCLQRRGGRPQGAQGYSAADSQALLQTIQRILPVSRQDWDLVADEYCRGYAIPHDRRSRGGHALERKYRKWLKAGSKGVEQDEASLALAVKAQIGAKALKKKRTTLSEDLRTKNVIVVTTRSNMKIIKAGGRRETVIAGEVENGEEDVHVANLIEHLIAKYDDALGVSTTGGITKRLAVGWGTGLMYDTVVCTYTGGMYFGGLMVANDYLDGNNVRSWAATTSDKCSRFFFAIIIGAMALGQTAPSAEVFT</sequence>
<organism evidence="4 5">
    <name type="scientific">Hyaloperonospora brassicae</name>
    <name type="common">Brassica downy mildew</name>
    <name type="synonym">Peronospora brassicae</name>
    <dbReference type="NCBI Taxonomy" id="162125"/>
    <lineage>
        <taxon>Eukaryota</taxon>
        <taxon>Sar</taxon>
        <taxon>Stramenopiles</taxon>
        <taxon>Oomycota</taxon>
        <taxon>Peronosporomycetes</taxon>
        <taxon>Peronosporales</taxon>
        <taxon>Peronosporaceae</taxon>
        <taxon>Hyaloperonospora</taxon>
    </lineage>
</organism>
<evidence type="ECO:0000313" key="4">
    <source>
        <dbReference type="EMBL" id="CAI5732513.1"/>
    </source>
</evidence>
<dbReference type="Gene3D" id="1.20.1560.10">
    <property type="entry name" value="ABC transporter type 1, transmembrane domain"/>
    <property type="match status" value="1"/>
</dbReference>
<gene>
    <name evidence="4" type="ORF">HBR001_LOCUS5543</name>
</gene>
<evidence type="ECO:0000256" key="3">
    <source>
        <dbReference type="ARBA" id="ARBA00023136"/>
    </source>
</evidence>
<dbReference type="GO" id="GO:0005524">
    <property type="term" value="F:ATP binding"/>
    <property type="evidence" value="ECO:0007669"/>
    <property type="project" value="InterPro"/>
</dbReference>
<dbReference type="Proteomes" id="UP001162031">
    <property type="component" value="Unassembled WGS sequence"/>
</dbReference>
<evidence type="ECO:0008006" key="6">
    <source>
        <dbReference type="Google" id="ProtNLM"/>
    </source>
</evidence>
<evidence type="ECO:0000313" key="5">
    <source>
        <dbReference type="Proteomes" id="UP001162031"/>
    </source>
</evidence>
<dbReference type="PANTHER" id="PTHR34409:SF1">
    <property type="entry name" value="MYB-LIKE DOMAIN-CONTAINING PROTEIN"/>
    <property type="match status" value="1"/>
</dbReference>
<proteinExistence type="predicted"/>
<dbReference type="EMBL" id="CANTFL010001166">
    <property type="protein sequence ID" value="CAI5732513.1"/>
    <property type="molecule type" value="Genomic_DNA"/>
</dbReference>
<keyword evidence="3" id="KW-0472">Membrane</keyword>
<name>A0AAV0U9X0_HYABA</name>
<keyword evidence="2" id="KW-1133">Transmembrane helix</keyword>
<dbReference type="PANTHER" id="PTHR34409">
    <property type="entry name" value="SET DOMAIN-CONTAINING PROTEIN"/>
    <property type="match status" value="1"/>
</dbReference>
<accession>A0AAV0U9X0</accession>